<dbReference type="InterPro" id="IPR033985">
    <property type="entry name" value="SusD-like_N"/>
</dbReference>
<dbReference type="Pfam" id="PF14322">
    <property type="entry name" value="SusD-like_3"/>
    <property type="match status" value="1"/>
</dbReference>
<evidence type="ECO:0000313" key="10">
    <source>
        <dbReference type="Proteomes" id="UP000451233"/>
    </source>
</evidence>
<dbReference type="AlphaFoldDB" id="A0A7K1XS21"/>
<evidence type="ECO:0000259" key="8">
    <source>
        <dbReference type="Pfam" id="PF14322"/>
    </source>
</evidence>
<gene>
    <name evidence="9" type="ORF">GS398_00500</name>
</gene>
<dbReference type="GO" id="GO:0009279">
    <property type="term" value="C:cell outer membrane"/>
    <property type="evidence" value="ECO:0007669"/>
    <property type="project" value="UniProtKB-SubCell"/>
</dbReference>
<sequence length="589" mass="66086">MTGRHKHLRRRLNLPGGAVVMLILILTSWACKKQSGFLDRKGDAPLNEQVVFADSALTMDFLTGIYIGADFNIQSGAVHNTSDFERLTDLAEGRYPATGNFDKQVTQGVFGPNFYSKMATEWNFLYAKIRNVNIFLHNAERWPLSVPLKIRLRAEARFLRAWYYHYLIRYFGGVPLLGDRVYAIEDQADLSRSTFGSCMSYLVSELDAIKSDLPLAYAGDDYGRVTRGAVLALKSRILVMAASPLFNGGSISADPDLAKLTAYPTVDANRWVIAREAAKEVIDLGRYELMSDNATRPGNGFYKLFLTRVNSEFIFSRQYPSGKIMEISHNPKSRGGAWYFDYPTQELVDMFPMANGRPIVDPLSGYDPAEPYRDRDPRFGFTVMYNGSLYFLNTTKALAPVYTYSGGSDGIVAISSNTGTVTGYFHRKMCDEYAAVSGGNNVDRAVPLIRYAEVLLDYAEACNESGQPANALAVLRSIRERAGIQRGNDGLFGLPAAPSTDQLRQLIQNERAIELAFEGHRFWDLRRWKAGAQLDGRFVHGMSISLSGSKYTYQPINIRTRYFKDNLYLFPIPITELNLNPSIRQNPGW</sequence>
<dbReference type="SUPFAM" id="SSF48452">
    <property type="entry name" value="TPR-like"/>
    <property type="match status" value="1"/>
</dbReference>
<feature type="domain" description="SusD-like N-terminal" evidence="8">
    <location>
        <begin position="37"/>
        <end position="237"/>
    </location>
</feature>
<comment type="subcellular location">
    <subcellularLocation>
        <location evidence="1">Cell outer membrane</location>
    </subcellularLocation>
</comment>
<organism evidence="9 10">
    <name type="scientific">Hufsiella ginkgonis</name>
    <dbReference type="NCBI Taxonomy" id="2695274"/>
    <lineage>
        <taxon>Bacteria</taxon>
        <taxon>Pseudomonadati</taxon>
        <taxon>Bacteroidota</taxon>
        <taxon>Sphingobacteriia</taxon>
        <taxon>Sphingobacteriales</taxon>
        <taxon>Sphingobacteriaceae</taxon>
        <taxon>Hufsiella</taxon>
    </lineage>
</organism>
<dbReference type="Gene3D" id="1.25.40.390">
    <property type="match status" value="1"/>
</dbReference>
<keyword evidence="5" id="KW-0998">Cell outer membrane</keyword>
<evidence type="ECO:0000313" key="9">
    <source>
        <dbReference type="EMBL" id="MXV13768.1"/>
    </source>
</evidence>
<feature type="domain" description="RagB/SusD" evidence="7">
    <location>
        <begin position="327"/>
        <end position="589"/>
    </location>
</feature>
<protein>
    <submittedName>
        <fullName evidence="9">RagB/SusD family nutrient uptake outer membrane protein</fullName>
    </submittedName>
</protein>
<keyword evidence="10" id="KW-1185">Reference proteome</keyword>
<accession>A0A7K1XS21</accession>
<evidence type="ECO:0000256" key="3">
    <source>
        <dbReference type="ARBA" id="ARBA00022729"/>
    </source>
</evidence>
<keyword evidence="6" id="KW-0812">Transmembrane</keyword>
<evidence type="ECO:0000256" key="2">
    <source>
        <dbReference type="ARBA" id="ARBA00006275"/>
    </source>
</evidence>
<keyword evidence="6" id="KW-1133">Transmembrane helix</keyword>
<dbReference type="InterPro" id="IPR012944">
    <property type="entry name" value="SusD_RagB_dom"/>
</dbReference>
<evidence type="ECO:0000256" key="4">
    <source>
        <dbReference type="ARBA" id="ARBA00023136"/>
    </source>
</evidence>
<dbReference type="CDD" id="cd08977">
    <property type="entry name" value="SusD"/>
    <property type="match status" value="1"/>
</dbReference>
<comment type="caution">
    <text evidence="9">The sequence shown here is derived from an EMBL/GenBank/DDBJ whole genome shotgun (WGS) entry which is preliminary data.</text>
</comment>
<dbReference type="Proteomes" id="UP000451233">
    <property type="component" value="Unassembled WGS sequence"/>
</dbReference>
<dbReference type="RefSeq" id="WP_160904798.1">
    <property type="nucleotide sequence ID" value="NZ_WVHS01000001.1"/>
</dbReference>
<name>A0A7K1XS21_9SPHI</name>
<proteinExistence type="inferred from homology"/>
<dbReference type="Pfam" id="PF07980">
    <property type="entry name" value="SusD_RagB"/>
    <property type="match status" value="1"/>
</dbReference>
<feature type="transmembrane region" description="Helical" evidence="6">
    <location>
        <begin position="12"/>
        <end position="30"/>
    </location>
</feature>
<evidence type="ECO:0000256" key="5">
    <source>
        <dbReference type="ARBA" id="ARBA00023237"/>
    </source>
</evidence>
<dbReference type="InterPro" id="IPR011990">
    <property type="entry name" value="TPR-like_helical_dom_sf"/>
</dbReference>
<comment type="similarity">
    <text evidence="2">Belongs to the SusD family.</text>
</comment>
<evidence type="ECO:0000259" key="7">
    <source>
        <dbReference type="Pfam" id="PF07980"/>
    </source>
</evidence>
<keyword evidence="4 6" id="KW-0472">Membrane</keyword>
<keyword evidence="3" id="KW-0732">Signal</keyword>
<dbReference type="EMBL" id="WVHS01000001">
    <property type="protein sequence ID" value="MXV13768.1"/>
    <property type="molecule type" value="Genomic_DNA"/>
</dbReference>
<evidence type="ECO:0000256" key="1">
    <source>
        <dbReference type="ARBA" id="ARBA00004442"/>
    </source>
</evidence>
<evidence type="ECO:0000256" key="6">
    <source>
        <dbReference type="SAM" id="Phobius"/>
    </source>
</evidence>
<reference evidence="9 10" key="1">
    <citation type="submission" date="2019-11" db="EMBL/GenBank/DDBJ databases">
        <title>Pedobacter sp. HMF7056 Genome sequencing and assembly.</title>
        <authorList>
            <person name="Kang H."/>
            <person name="Kim H."/>
            <person name="Joh K."/>
        </authorList>
    </citation>
    <scope>NUCLEOTIDE SEQUENCE [LARGE SCALE GENOMIC DNA]</scope>
    <source>
        <strain evidence="9 10">HMF7056</strain>
    </source>
</reference>